<name>A0A8J3ZS02_9ACTN</name>
<evidence type="ECO:0000313" key="2">
    <source>
        <dbReference type="EMBL" id="GIJ67938.1"/>
    </source>
</evidence>
<evidence type="ECO:0000313" key="3">
    <source>
        <dbReference type="Proteomes" id="UP000635606"/>
    </source>
</evidence>
<reference evidence="2" key="1">
    <citation type="submission" date="2021-01" db="EMBL/GenBank/DDBJ databases">
        <title>Whole genome shotgun sequence of Virgisporangium ochraceum NBRC 16418.</title>
        <authorList>
            <person name="Komaki H."/>
            <person name="Tamura T."/>
        </authorList>
    </citation>
    <scope>NUCLEOTIDE SEQUENCE</scope>
    <source>
        <strain evidence="2">NBRC 16418</strain>
    </source>
</reference>
<proteinExistence type="predicted"/>
<feature type="chain" id="PRO_5038590875" evidence="1">
    <location>
        <begin position="24"/>
        <end position="528"/>
    </location>
</feature>
<evidence type="ECO:0000256" key="1">
    <source>
        <dbReference type="SAM" id="SignalP"/>
    </source>
</evidence>
<accession>A0A8J3ZS02</accession>
<gene>
    <name evidence="2" type="ORF">Voc01_028550</name>
</gene>
<comment type="caution">
    <text evidence="2">The sequence shown here is derived from an EMBL/GenBank/DDBJ whole genome shotgun (WGS) entry which is preliminary data.</text>
</comment>
<keyword evidence="3" id="KW-1185">Reference proteome</keyword>
<keyword evidence="1" id="KW-0732">Signal</keyword>
<dbReference type="Proteomes" id="UP000635606">
    <property type="component" value="Unassembled WGS sequence"/>
</dbReference>
<organism evidence="2 3">
    <name type="scientific">Virgisporangium ochraceum</name>
    <dbReference type="NCBI Taxonomy" id="65505"/>
    <lineage>
        <taxon>Bacteria</taxon>
        <taxon>Bacillati</taxon>
        <taxon>Actinomycetota</taxon>
        <taxon>Actinomycetes</taxon>
        <taxon>Micromonosporales</taxon>
        <taxon>Micromonosporaceae</taxon>
        <taxon>Virgisporangium</taxon>
    </lineage>
</organism>
<protein>
    <submittedName>
        <fullName evidence="2">Uncharacterized protein</fullName>
    </submittedName>
</protein>
<sequence>MARGAQMWTLLTTLALTPPPAASMPDITCVPPPTSLGRCALCEGITVKAAEYLAQLQSAYRHFSELSHAAMMYQRGPGTFNDVSIVDGLVGDYSAQLSPEDAERTREELRRVLLGQQENPWLNRIHDEFMRGVSDEAQLSLTTDYDLAVGVLRSADINGSAYKVPDEPNSWLITLNEGLEVFVYGCMRAIVSTTSLRPDQDRPAQPPSQTEADAAADLAEMVRYYTYFGIPQQTRRTVSRPHRDLAAHLTDLAERFVYSHEMSHVLLGHTNSAPLQALPDAYHEGPQLASSVDQEYEADILGWNLFVRIFVADDGRISGADLQAAYAAAHLFLRLASILEKAQGGIASATHPEAEMRMLVLKMAAASTASEGGVTFDAVESLSIGVESALDRIERLLPVLPGTSPLQELLRNAVDEHPYLSIDGIMARGSARGELLRLLSFGAPGKLCYEIGRALADAETELLRLGIDVRTAPDEDVAVSADTMKLAAKPFRIFTLLAGLVAAYLPPDVRKFIDRHHDRLLAEARRVN</sequence>
<dbReference type="AlphaFoldDB" id="A0A8J3ZS02"/>
<feature type="signal peptide" evidence="1">
    <location>
        <begin position="1"/>
        <end position="23"/>
    </location>
</feature>
<dbReference type="EMBL" id="BOPH01000034">
    <property type="protein sequence ID" value="GIJ67938.1"/>
    <property type="molecule type" value="Genomic_DNA"/>
</dbReference>